<evidence type="ECO:0008006" key="3">
    <source>
        <dbReference type="Google" id="ProtNLM"/>
    </source>
</evidence>
<evidence type="ECO:0000313" key="1">
    <source>
        <dbReference type="EMBL" id="MCH6471836.1"/>
    </source>
</evidence>
<protein>
    <recommendedName>
        <fullName evidence="3">Thioredoxin family protein</fullName>
    </recommendedName>
</protein>
<evidence type="ECO:0000313" key="2">
    <source>
        <dbReference type="Proteomes" id="UP001202922"/>
    </source>
</evidence>
<dbReference type="RefSeq" id="WP_241055771.1">
    <property type="nucleotide sequence ID" value="NZ_JAKZBV010000001.1"/>
</dbReference>
<comment type="caution">
    <text evidence="1">The sequence shown here is derived from an EMBL/GenBank/DDBJ whole genome shotgun (WGS) entry which is preliminary data.</text>
</comment>
<proteinExistence type="predicted"/>
<accession>A0ABS9U5J0</accession>
<dbReference type="Proteomes" id="UP001202922">
    <property type="component" value="Unassembled WGS sequence"/>
</dbReference>
<dbReference type="EMBL" id="JAKZBV010000001">
    <property type="protein sequence ID" value="MCH6471836.1"/>
    <property type="molecule type" value="Genomic_DNA"/>
</dbReference>
<gene>
    <name evidence="1" type="ORF">L0M17_18000</name>
</gene>
<reference evidence="1 2" key="1">
    <citation type="submission" date="2022-03" db="EMBL/GenBank/DDBJ databases">
        <title>Sinomonas sp. isolated from a soil.</title>
        <authorList>
            <person name="Han J."/>
            <person name="Kim D.-U."/>
        </authorList>
    </citation>
    <scope>NUCLEOTIDE SEQUENCE [LARGE SCALE GENOMIC DNA]</scope>
    <source>
        <strain evidence="1 2">5-5</strain>
    </source>
</reference>
<keyword evidence="2" id="KW-1185">Reference proteome</keyword>
<name>A0ABS9U5J0_9MICC</name>
<sequence>MRFPPSIHVLYIEDCPNWEGALRLARDAAFSAGAAEVDVLATEVSTPQQAARLGFAGSPTILVGGKDPFPGVRSPALKCRVFQTSGGPSGLPERGQLVDAIRTAIAA</sequence>
<organism evidence="1 2">
    <name type="scientific">Sinomonas terrae</name>
    <dbReference type="NCBI Taxonomy" id="2908838"/>
    <lineage>
        <taxon>Bacteria</taxon>
        <taxon>Bacillati</taxon>
        <taxon>Actinomycetota</taxon>
        <taxon>Actinomycetes</taxon>
        <taxon>Micrococcales</taxon>
        <taxon>Micrococcaceae</taxon>
        <taxon>Sinomonas</taxon>
    </lineage>
</organism>